<dbReference type="InterPro" id="IPR011701">
    <property type="entry name" value="MFS"/>
</dbReference>
<dbReference type="AlphaFoldDB" id="A0A916UKE0"/>
<evidence type="ECO:0000256" key="2">
    <source>
        <dbReference type="ARBA" id="ARBA00022989"/>
    </source>
</evidence>
<feature type="transmembrane region" description="Helical" evidence="4">
    <location>
        <begin position="115"/>
        <end position="136"/>
    </location>
</feature>
<dbReference type="PROSITE" id="PS50850">
    <property type="entry name" value="MFS"/>
    <property type="match status" value="1"/>
</dbReference>
<dbReference type="Gene3D" id="1.20.1250.20">
    <property type="entry name" value="MFS general substrate transporter like domains"/>
    <property type="match status" value="1"/>
</dbReference>
<dbReference type="EMBL" id="BMGG01000006">
    <property type="protein sequence ID" value="GGC74150.1"/>
    <property type="molecule type" value="Genomic_DNA"/>
</dbReference>
<feature type="transmembrane region" description="Helical" evidence="4">
    <location>
        <begin position="21"/>
        <end position="44"/>
    </location>
</feature>
<dbReference type="PANTHER" id="PTHR11360">
    <property type="entry name" value="MONOCARBOXYLATE TRANSPORTER"/>
    <property type="match status" value="1"/>
</dbReference>
<feature type="transmembrane region" description="Helical" evidence="4">
    <location>
        <begin position="237"/>
        <end position="258"/>
    </location>
</feature>
<dbReference type="InterPro" id="IPR050327">
    <property type="entry name" value="Proton-linked_MCT"/>
</dbReference>
<sequence>MNAPFAASPGAREAPGEFRHGWPVVAACFVLAVFSWGFGFYGQAVYLAELQRINNWSTSLVATATTAYYLFGAGWLAIVPKLFRQFDIRLVLGGGAAALGAGAIAMSAATQPWQLFAASVVLGFGWACTSSTAIATTLARWFDRKRGLAISLALNGASFSGLSVAPALVFLSARVGLEAAVAVLAAALFVVLVPLLLAALRPPAMPLAASGSGDDRGRAGAAPAGPGMTSAQALRSLHFWSLAVPFALGLAAQAGYLMHQVAILLPTLEAAGTSLALILGSAAAICGRLGLGLVIDRLDQRLVTAMSLVSQAAALAAIALWPQTPLVLYGGVILFGLSVGNLITLPALIVQREFAPAAFGLIVGLSTAIGQLVYAFAPALLGYVHDLFGGYGTALALCIALELAGAAGILWRGGTRGERTAR</sequence>
<feature type="transmembrane region" description="Helical" evidence="4">
    <location>
        <begin position="179"/>
        <end position="200"/>
    </location>
</feature>
<dbReference type="Proteomes" id="UP000637002">
    <property type="component" value="Unassembled WGS sequence"/>
</dbReference>
<dbReference type="PANTHER" id="PTHR11360:SF290">
    <property type="entry name" value="MONOCARBOXYLATE MFS PERMEASE"/>
    <property type="match status" value="1"/>
</dbReference>
<feature type="transmembrane region" description="Helical" evidence="4">
    <location>
        <begin position="389"/>
        <end position="411"/>
    </location>
</feature>
<proteinExistence type="predicted"/>
<feature type="transmembrane region" description="Helical" evidence="4">
    <location>
        <begin position="327"/>
        <end position="350"/>
    </location>
</feature>
<evidence type="ECO:0000259" key="5">
    <source>
        <dbReference type="PROSITE" id="PS50850"/>
    </source>
</evidence>
<evidence type="ECO:0000313" key="7">
    <source>
        <dbReference type="Proteomes" id="UP000637002"/>
    </source>
</evidence>
<keyword evidence="3 4" id="KW-0472">Membrane</keyword>
<comment type="caution">
    <text evidence="6">The sequence shown here is derived from an EMBL/GenBank/DDBJ whole genome shotgun (WGS) entry which is preliminary data.</text>
</comment>
<feature type="transmembrane region" description="Helical" evidence="4">
    <location>
        <begin position="302"/>
        <end position="321"/>
    </location>
</feature>
<keyword evidence="2 4" id="KW-1133">Transmembrane helix</keyword>
<reference evidence="6" key="1">
    <citation type="journal article" date="2014" name="Int. J. Syst. Evol. Microbiol.">
        <title>Complete genome sequence of Corynebacterium casei LMG S-19264T (=DSM 44701T), isolated from a smear-ripened cheese.</title>
        <authorList>
            <consortium name="US DOE Joint Genome Institute (JGI-PGF)"/>
            <person name="Walter F."/>
            <person name="Albersmeier A."/>
            <person name="Kalinowski J."/>
            <person name="Ruckert C."/>
        </authorList>
    </citation>
    <scope>NUCLEOTIDE SEQUENCE</scope>
    <source>
        <strain evidence="6">CGMCC 1.12919</strain>
    </source>
</reference>
<feature type="domain" description="Major facilitator superfamily (MFS) profile" evidence="5">
    <location>
        <begin position="23"/>
        <end position="416"/>
    </location>
</feature>
<feature type="transmembrane region" description="Helical" evidence="4">
    <location>
        <begin position="148"/>
        <end position="173"/>
    </location>
</feature>
<evidence type="ECO:0000256" key="4">
    <source>
        <dbReference type="SAM" id="Phobius"/>
    </source>
</evidence>
<evidence type="ECO:0000256" key="3">
    <source>
        <dbReference type="ARBA" id="ARBA00023136"/>
    </source>
</evidence>
<organism evidence="6 7">
    <name type="scientific">Chelatococcus reniformis</name>
    <dbReference type="NCBI Taxonomy" id="1494448"/>
    <lineage>
        <taxon>Bacteria</taxon>
        <taxon>Pseudomonadati</taxon>
        <taxon>Pseudomonadota</taxon>
        <taxon>Alphaproteobacteria</taxon>
        <taxon>Hyphomicrobiales</taxon>
        <taxon>Chelatococcaceae</taxon>
        <taxon>Chelatococcus</taxon>
    </lineage>
</organism>
<feature type="transmembrane region" description="Helical" evidence="4">
    <location>
        <begin position="56"/>
        <end position="78"/>
    </location>
</feature>
<gene>
    <name evidence="6" type="ORF">GCM10010994_35670</name>
</gene>
<dbReference type="Pfam" id="PF07690">
    <property type="entry name" value="MFS_1"/>
    <property type="match status" value="1"/>
</dbReference>
<dbReference type="InterPro" id="IPR020846">
    <property type="entry name" value="MFS_dom"/>
</dbReference>
<dbReference type="InterPro" id="IPR036259">
    <property type="entry name" value="MFS_trans_sf"/>
</dbReference>
<reference evidence="6" key="2">
    <citation type="submission" date="2020-09" db="EMBL/GenBank/DDBJ databases">
        <authorList>
            <person name="Sun Q."/>
            <person name="Zhou Y."/>
        </authorList>
    </citation>
    <scope>NUCLEOTIDE SEQUENCE</scope>
    <source>
        <strain evidence="6">CGMCC 1.12919</strain>
    </source>
</reference>
<accession>A0A916UKE0</accession>
<dbReference type="SUPFAM" id="SSF103473">
    <property type="entry name" value="MFS general substrate transporter"/>
    <property type="match status" value="1"/>
</dbReference>
<name>A0A916UKE0_9HYPH</name>
<keyword evidence="1 4" id="KW-0812">Transmembrane</keyword>
<dbReference type="RefSeq" id="WP_188610534.1">
    <property type="nucleotide sequence ID" value="NZ_BMGG01000006.1"/>
</dbReference>
<evidence type="ECO:0000256" key="1">
    <source>
        <dbReference type="ARBA" id="ARBA00022692"/>
    </source>
</evidence>
<feature type="transmembrane region" description="Helical" evidence="4">
    <location>
        <begin position="357"/>
        <end position="377"/>
    </location>
</feature>
<evidence type="ECO:0000313" key="6">
    <source>
        <dbReference type="EMBL" id="GGC74150.1"/>
    </source>
</evidence>
<feature type="transmembrane region" description="Helical" evidence="4">
    <location>
        <begin position="270"/>
        <end position="295"/>
    </location>
</feature>
<protein>
    <submittedName>
        <fullName evidence="6">MFS transporter</fullName>
    </submittedName>
</protein>
<dbReference type="GO" id="GO:0022857">
    <property type="term" value="F:transmembrane transporter activity"/>
    <property type="evidence" value="ECO:0007669"/>
    <property type="project" value="InterPro"/>
</dbReference>
<feature type="transmembrane region" description="Helical" evidence="4">
    <location>
        <begin position="90"/>
        <end position="109"/>
    </location>
</feature>
<keyword evidence="7" id="KW-1185">Reference proteome</keyword>